<reference evidence="1 2" key="1">
    <citation type="submission" date="2018-08" db="EMBL/GenBank/DDBJ databases">
        <title>Genomic investigation of the strawberry pathogen Phytophthora fragariae indicates pathogenicity is determined by transcriptional variation in three key races.</title>
        <authorList>
            <person name="Adams T.M."/>
            <person name="Armitage A.D."/>
            <person name="Sobczyk M.K."/>
            <person name="Bates H.J."/>
            <person name="Dunwell J.M."/>
            <person name="Nellist C.F."/>
            <person name="Harrison R.J."/>
        </authorList>
    </citation>
    <scope>NUCLEOTIDE SEQUENCE [LARGE SCALE GENOMIC DNA]</scope>
    <source>
        <strain evidence="1 2">BC-1</strain>
    </source>
</reference>
<dbReference type="Proteomes" id="UP000440367">
    <property type="component" value="Unassembled WGS sequence"/>
</dbReference>
<feature type="non-terminal residue" evidence="1">
    <location>
        <position position="113"/>
    </location>
</feature>
<dbReference type="AlphaFoldDB" id="A0A6A3XKK6"/>
<accession>A0A6A3XKK6</accession>
<evidence type="ECO:0000313" key="2">
    <source>
        <dbReference type="Proteomes" id="UP000440367"/>
    </source>
</evidence>
<name>A0A6A3XKK6_9STRA</name>
<protein>
    <submittedName>
        <fullName evidence="1">Uncharacterized protein</fullName>
    </submittedName>
</protein>
<evidence type="ECO:0000313" key="1">
    <source>
        <dbReference type="EMBL" id="KAE9201006.1"/>
    </source>
</evidence>
<comment type="caution">
    <text evidence="1">The sequence shown here is derived from an EMBL/GenBank/DDBJ whole genome shotgun (WGS) entry which is preliminary data.</text>
</comment>
<dbReference type="EMBL" id="QXGD01001685">
    <property type="protein sequence ID" value="KAE9201006.1"/>
    <property type="molecule type" value="Genomic_DNA"/>
</dbReference>
<gene>
    <name evidence="1" type="ORF">PF002_g21659</name>
</gene>
<organism evidence="1 2">
    <name type="scientific">Phytophthora fragariae</name>
    <dbReference type="NCBI Taxonomy" id="53985"/>
    <lineage>
        <taxon>Eukaryota</taxon>
        <taxon>Sar</taxon>
        <taxon>Stramenopiles</taxon>
        <taxon>Oomycota</taxon>
        <taxon>Peronosporomycetes</taxon>
        <taxon>Peronosporales</taxon>
        <taxon>Peronosporaceae</taxon>
        <taxon>Phytophthora</taxon>
    </lineage>
</organism>
<proteinExistence type="predicted"/>
<sequence length="113" mass="12702">MTPIKTTDGLLHQQTEDCCLGMEEQRDASLPADRETEVDEKSVVVLTTEELTPVHEVSSSTVDGIVHVLTKTSDWLQLYEAVVMLRRIVAHHSEVVTTKQVEEFLRPLALECD</sequence>